<evidence type="ECO:0008006" key="3">
    <source>
        <dbReference type="Google" id="ProtNLM"/>
    </source>
</evidence>
<evidence type="ECO:0000313" key="2">
    <source>
        <dbReference type="Proteomes" id="UP001235874"/>
    </source>
</evidence>
<proteinExistence type="predicted"/>
<sequence length="43" mass="4463">MATLAGEGDDPYLWLEDLGSGADAALWVRDRNEETIAALAGGA</sequence>
<name>A0AAJ6HQL6_9ACTN</name>
<dbReference type="KEGG" id="mprn:Q3V37_29135"/>
<protein>
    <recommendedName>
        <fullName evidence="3">Peptidase S9A N-terminal domain-containing protein</fullName>
    </recommendedName>
</protein>
<dbReference type="AlphaFoldDB" id="A0AAJ6HQL6"/>
<gene>
    <name evidence="1" type="ORF">Q3V37_29135</name>
</gene>
<dbReference type="RefSeq" id="WP_306272316.1">
    <property type="nucleotide sequence ID" value="NZ_CP130472.1"/>
</dbReference>
<reference evidence="1 2" key="1">
    <citation type="submission" date="2023-07" db="EMBL/GenBank/DDBJ databases">
        <title>Micromonospora profundi TRM 95458 converts glycerol to a new osmotic compound.</title>
        <authorList>
            <person name="Lu D."/>
        </authorList>
    </citation>
    <scope>NUCLEOTIDE SEQUENCE [LARGE SCALE GENOMIC DNA]</scope>
    <source>
        <strain evidence="1 2">TRM95458</strain>
    </source>
</reference>
<keyword evidence="2" id="KW-1185">Reference proteome</keyword>
<dbReference type="EMBL" id="CP130472">
    <property type="protein sequence ID" value="WLS45380.1"/>
    <property type="molecule type" value="Genomic_DNA"/>
</dbReference>
<dbReference type="Proteomes" id="UP001235874">
    <property type="component" value="Chromosome"/>
</dbReference>
<evidence type="ECO:0000313" key="1">
    <source>
        <dbReference type="EMBL" id="WLS45380.1"/>
    </source>
</evidence>
<organism evidence="1 2">
    <name type="scientific">Micromonospora profundi</name>
    <dbReference type="NCBI Taxonomy" id="1420889"/>
    <lineage>
        <taxon>Bacteria</taxon>
        <taxon>Bacillati</taxon>
        <taxon>Actinomycetota</taxon>
        <taxon>Actinomycetes</taxon>
        <taxon>Micromonosporales</taxon>
        <taxon>Micromonosporaceae</taxon>
        <taxon>Micromonospora</taxon>
    </lineage>
</organism>
<accession>A0AAJ6HQL6</accession>